<feature type="compositionally biased region" description="Polar residues" evidence="1">
    <location>
        <begin position="38"/>
        <end position="59"/>
    </location>
</feature>
<evidence type="ECO:0000256" key="1">
    <source>
        <dbReference type="SAM" id="MobiDB-lite"/>
    </source>
</evidence>
<dbReference type="Proteomes" id="UP000887563">
    <property type="component" value="Unplaced"/>
</dbReference>
<feature type="compositionally biased region" description="Basic and acidic residues" evidence="1">
    <location>
        <begin position="322"/>
        <end position="331"/>
    </location>
</feature>
<evidence type="ECO:0000313" key="3">
    <source>
        <dbReference type="WBParaSite" id="Minc3s02916g32050"/>
    </source>
</evidence>
<organism evidence="2 3">
    <name type="scientific">Meloidogyne incognita</name>
    <name type="common">Southern root-knot nematode worm</name>
    <name type="synonym">Oxyuris incognita</name>
    <dbReference type="NCBI Taxonomy" id="6306"/>
    <lineage>
        <taxon>Eukaryota</taxon>
        <taxon>Metazoa</taxon>
        <taxon>Ecdysozoa</taxon>
        <taxon>Nematoda</taxon>
        <taxon>Chromadorea</taxon>
        <taxon>Rhabditida</taxon>
        <taxon>Tylenchina</taxon>
        <taxon>Tylenchomorpha</taxon>
        <taxon>Tylenchoidea</taxon>
        <taxon>Meloidogynidae</taxon>
        <taxon>Meloidogyninae</taxon>
        <taxon>Meloidogyne</taxon>
        <taxon>Meloidogyne incognita group</taxon>
    </lineage>
</organism>
<reference evidence="3" key="1">
    <citation type="submission" date="2022-11" db="UniProtKB">
        <authorList>
            <consortium name="WormBaseParasite"/>
        </authorList>
    </citation>
    <scope>IDENTIFICATION</scope>
</reference>
<accession>A0A914N362</accession>
<feature type="region of interest" description="Disordered" evidence="1">
    <location>
        <begin position="38"/>
        <end position="79"/>
    </location>
</feature>
<protein>
    <submittedName>
        <fullName evidence="3">Uncharacterized protein</fullName>
    </submittedName>
</protein>
<proteinExistence type="predicted"/>
<sequence length="579" mass="66496">MRGILDRRYRLNSSPPYHILTKRELLPAIICYLHASGRKSSPNPECSDPSTPIPKTSLLSRVGRKQLSPDNSNTNSPSAIISPTAKIALEGAESARSFNHVVEQLLRLFTPLALSSFNSDPNEIFVLTEELWRSALLVPPISRRTEAIRLIKRRCIDQNSFGDFLQLNCASGKDSFWLYLVECLEECCCCSNNNNDKMAIEVLRTLAALFCAMNQLEAVTFPSSFYSLLSQKEENKDENEDEANKKENFEDYKTNNNFLNKFVEQFPLWLNCSSNFELDSKLRVFAIEIVQENLSEAIKEEEFENSRRSSPASTPEDSDTEREERGENKDLNIARSEMQEYMFLVALIYELNVLFEDDNWIRTRMNLNEEINTTIKIQHFPILEFVQTNSSINQQLIKQIINKLKQNKNINENKLKINSILNLFEEDPIKQKSEDNEHKLLVSRWIRLRLRSCWSSIQRILNQFPLGKGEVTGLAIGEDVRIATVEALNSFIPLAIKLGMIPELFWVFEQISERICVLEDLRELTQKTNSSNKNIVGGQDIKCVRRFINRPELLAMQGIVENSIQALKIVPNVAKHVVR</sequence>
<dbReference type="AlphaFoldDB" id="A0A914N362"/>
<feature type="region of interest" description="Disordered" evidence="1">
    <location>
        <begin position="300"/>
        <end position="331"/>
    </location>
</feature>
<name>A0A914N362_MELIC</name>
<feature type="compositionally biased region" description="Polar residues" evidence="1">
    <location>
        <begin position="68"/>
        <end position="79"/>
    </location>
</feature>
<evidence type="ECO:0000313" key="2">
    <source>
        <dbReference type="Proteomes" id="UP000887563"/>
    </source>
</evidence>
<keyword evidence="2" id="KW-1185">Reference proteome</keyword>
<dbReference type="WBParaSite" id="Minc3s02916g32050">
    <property type="protein sequence ID" value="Minc3s02916g32050"/>
    <property type="gene ID" value="Minc3s02916g32050"/>
</dbReference>